<accession>A0A7H0HNH7</accession>
<dbReference type="FunFam" id="3.40.30.10:FF:000010">
    <property type="entry name" value="Glutathione peroxidase"/>
    <property type="match status" value="1"/>
</dbReference>
<protein>
    <recommendedName>
        <fullName evidence="5">Glutathione peroxidase</fullName>
    </recommendedName>
</protein>
<feature type="domain" description="Thioredoxin" evidence="6">
    <location>
        <begin position="1"/>
        <end position="160"/>
    </location>
</feature>
<keyword evidence="3 5" id="KW-0560">Oxidoreductase</keyword>
<organism evidence="7 8">
    <name type="scientific">Streptomyces genisteinicus</name>
    <dbReference type="NCBI Taxonomy" id="2768068"/>
    <lineage>
        <taxon>Bacteria</taxon>
        <taxon>Bacillati</taxon>
        <taxon>Actinomycetota</taxon>
        <taxon>Actinomycetes</taxon>
        <taxon>Kitasatosporales</taxon>
        <taxon>Streptomycetaceae</taxon>
        <taxon>Streptomyces</taxon>
    </lineage>
</organism>
<proteinExistence type="inferred from homology"/>
<evidence type="ECO:0000256" key="2">
    <source>
        <dbReference type="ARBA" id="ARBA00022559"/>
    </source>
</evidence>
<dbReference type="InterPro" id="IPR000889">
    <property type="entry name" value="Glutathione_peroxidase"/>
</dbReference>
<dbReference type="InterPro" id="IPR029759">
    <property type="entry name" value="GPX_AS"/>
</dbReference>
<dbReference type="PRINTS" id="PR01011">
    <property type="entry name" value="GLUTPROXDASE"/>
</dbReference>
<name>A0A7H0HNH7_9ACTN</name>
<dbReference type="EMBL" id="CP060825">
    <property type="protein sequence ID" value="QNP62093.1"/>
    <property type="molecule type" value="Genomic_DNA"/>
</dbReference>
<sequence>MSLFDIPLRTLDGTPTTLAEHRGKAVLVVNVASRCGLTPQYEGLERLQKTYGDKGFTVVGVPCNQFMGQEPGTSEEIAEFCSATYGVTFPLLEKTDVNGADRHPLYAELTRTADAGGEAGDVQWNFEKFLISPQGEVTRFRPRTEPEAPEVVSAVEALLAA</sequence>
<dbReference type="PROSITE" id="PS00460">
    <property type="entry name" value="GLUTATHIONE_PEROXID_1"/>
    <property type="match status" value="1"/>
</dbReference>
<keyword evidence="2 5" id="KW-0575">Peroxidase</keyword>
<dbReference type="InterPro" id="IPR013766">
    <property type="entry name" value="Thioredoxin_domain"/>
</dbReference>
<comment type="similarity">
    <text evidence="1 5">Belongs to the glutathione peroxidase family.</text>
</comment>
<dbReference type="GO" id="GO:0004601">
    <property type="term" value="F:peroxidase activity"/>
    <property type="evidence" value="ECO:0007669"/>
    <property type="project" value="UniProtKB-KW"/>
</dbReference>
<evidence type="ECO:0000256" key="1">
    <source>
        <dbReference type="ARBA" id="ARBA00006926"/>
    </source>
</evidence>
<dbReference type="Pfam" id="PF00255">
    <property type="entry name" value="GSHPx"/>
    <property type="match status" value="1"/>
</dbReference>
<evidence type="ECO:0000256" key="5">
    <source>
        <dbReference type="RuleBase" id="RU000499"/>
    </source>
</evidence>
<dbReference type="RefSeq" id="WP_187739294.1">
    <property type="nucleotide sequence ID" value="NZ_CP060825.1"/>
</dbReference>
<evidence type="ECO:0000256" key="4">
    <source>
        <dbReference type="PIRSR" id="PIRSR000303-1"/>
    </source>
</evidence>
<evidence type="ECO:0000259" key="6">
    <source>
        <dbReference type="PROSITE" id="PS51352"/>
    </source>
</evidence>
<dbReference type="KEGG" id="sgj:IAG43_03565"/>
<dbReference type="CDD" id="cd00340">
    <property type="entry name" value="GSH_Peroxidase"/>
    <property type="match status" value="1"/>
</dbReference>
<dbReference type="PANTHER" id="PTHR11592:SF40">
    <property type="entry name" value="THIOREDOXIN_GLUTATHIONE PEROXIDASE BTUE"/>
    <property type="match status" value="1"/>
</dbReference>
<dbReference type="AlphaFoldDB" id="A0A7H0HNH7"/>
<evidence type="ECO:0000313" key="8">
    <source>
        <dbReference type="Proteomes" id="UP000516230"/>
    </source>
</evidence>
<dbReference type="PROSITE" id="PS51352">
    <property type="entry name" value="THIOREDOXIN_2"/>
    <property type="match status" value="1"/>
</dbReference>
<reference evidence="7 8" key="1">
    <citation type="submission" date="2020-08" db="EMBL/GenBank/DDBJ databases">
        <title>A novel species.</title>
        <authorList>
            <person name="Gao J."/>
        </authorList>
    </citation>
    <scope>NUCLEOTIDE SEQUENCE [LARGE SCALE GENOMIC DNA]</scope>
    <source>
        <strain evidence="7 8">CRPJ-33</strain>
    </source>
</reference>
<dbReference type="Gene3D" id="3.40.30.10">
    <property type="entry name" value="Glutaredoxin"/>
    <property type="match status" value="1"/>
</dbReference>
<evidence type="ECO:0000256" key="3">
    <source>
        <dbReference type="ARBA" id="ARBA00023002"/>
    </source>
</evidence>
<dbReference type="InterPro" id="IPR036249">
    <property type="entry name" value="Thioredoxin-like_sf"/>
</dbReference>
<keyword evidence="8" id="KW-1185">Reference proteome</keyword>
<dbReference type="GO" id="GO:0034599">
    <property type="term" value="P:cellular response to oxidative stress"/>
    <property type="evidence" value="ECO:0007669"/>
    <property type="project" value="TreeGrafter"/>
</dbReference>
<gene>
    <name evidence="7" type="ORF">IAG43_03565</name>
</gene>
<dbReference type="SUPFAM" id="SSF52833">
    <property type="entry name" value="Thioredoxin-like"/>
    <property type="match status" value="1"/>
</dbReference>
<feature type="active site" evidence="4">
    <location>
        <position position="35"/>
    </location>
</feature>
<dbReference type="PIRSF" id="PIRSF000303">
    <property type="entry name" value="Glutathion_perox"/>
    <property type="match status" value="1"/>
</dbReference>
<dbReference type="Proteomes" id="UP000516230">
    <property type="component" value="Chromosome"/>
</dbReference>
<evidence type="ECO:0000313" key="7">
    <source>
        <dbReference type="EMBL" id="QNP62093.1"/>
    </source>
</evidence>
<dbReference type="PROSITE" id="PS51355">
    <property type="entry name" value="GLUTATHIONE_PEROXID_3"/>
    <property type="match status" value="1"/>
</dbReference>
<dbReference type="PANTHER" id="PTHR11592">
    <property type="entry name" value="GLUTATHIONE PEROXIDASE"/>
    <property type="match status" value="1"/>
</dbReference>